<dbReference type="EMBL" id="SSTD01003480">
    <property type="protein sequence ID" value="TYK26327.1"/>
    <property type="molecule type" value="Genomic_DNA"/>
</dbReference>
<name>A0A5D3DRM3_CUCMM</name>
<protein>
    <submittedName>
        <fullName evidence="2">Ty3-gypsy retrotransposon protein</fullName>
    </submittedName>
</protein>
<reference evidence="3 4" key="1">
    <citation type="submission" date="2019-08" db="EMBL/GenBank/DDBJ databases">
        <title>Draft genome sequences of two oriental melons (Cucumis melo L. var makuwa).</title>
        <authorList>
            <person name="Kwon S.-Y."/>
        </authorList>
    </citation>
    <scope>NUCLEOTIDE SEQUENCE [LARGE SCALE GENOMIC DNA]</scope>
    <source>
        <strain evidence="4">cv. Chang Bougi</strain>
        <strain evidence="3">cv. SW 3</strain>
        <tissue evidence="2">Leaf</tissue>
    </source>
</reference>
<sequence length="177" mass="20781">MDRTWMVVGVDDSLRVPSSGIPREEDQVGPCEQLDALSPFNLLSKMQQKKENPWMIPTIEVTPEDSQGKEQSTKEDDEGWIVVTRQKKRKLTLTQKESHFYKNYRRLNSVQRNKKKKKTRKPKLVHEENKDFSRPQCLITLADFFPTRFLCDHQDENPEVVVCHAINEMEEESIPPR</sequence>
<organism evidence="2 4">
    <name type="scientific">Cucumis melo var. makuwa</name>
    <name type="common">Oriental melon</name>
    <dbReference type="NCBI Taxonomy" id="1194695"/>
    <lineage>
        <taxon>Eukaryota</taxon>
        <taxon>Viridiplantae</taxon>
        <taxon>Streptophyta</taxon>
        <taxon>Embryophyta</taxon>
        <taxon>Tracheophyta</taxon>
        <taxon>Spermatophyta</taxon>
        <taxon>Magnoliopsida</taxon>
        <taxon>eudicotyledons</taxon>
        <taxon>Gunneridae</taxon>
        <taxon>Pentapetalae</taxon>
        <taxon>rosids</taxon>
        <taxon>fabids</taxon>
        <taxon>Cucurbitales</taxon>
        <taxon>Cucurbitaceae</taxon>
        <taxon>Benincaseae</taxon>
        <taxon>Cucumis</taxon>
    </lineage>
</organism>
<dbReference type="AlphaFoldDB" id="A0A5D3DRM3"/>
<evidence type="ECO:0000313" key="4">
    <source>
        <dbReference type="Proteomes" id="UP000321947"/>
    </source>
</evidence>
<dbReference type="OrthoDB" id="1709548at2759"/>
<dbReference type="Proteomes" id="UP000321947">
    <property type="component" value="Unassembled WGS sequence"/>
</dbReference>
<dbReference type="EMBL" id="SSTE01000699">
    <property type="protein sequence ID" value="KAA0067092.1"/>
    <property type="molecule type" value="Genomic_DNA"/>
</dbReference>
<comment type="caution">
    <text evidence="2">The sequence shown here is derived from an EMBL/GenBank/DDBJ whole genome shotgun (WGS) entry which is preliminary data.</text>
</comment>
<dbReference type="Proteomes" id="UP000321393">
    <property type="component" value="Unassembled WGS sequence"/>
</dbReference>
<evidence type="ECO:0000313" key="1">
    <source>
        <dbReference type="EMBL" id="KAA0067092.1"/>
    </source>
</evidence>
<accession>A0A5D3DRM3</accession>
<evidence type="ECO:0000313" key="2">
    <source>
        <dbReference type="EMBL" id="TYK26327.1"/>
    </source>
</evidence>
<evidence type="ECO:0000313" key="3">
    <source>
        <dbReference type="Proteomes" id="UP000321393"/>
    </source>
</evidence>
<gene>
    <name evidence="2" type="ORF">E5676_scaffold14G001100</name>
    <name evidence="1" type="ORF">E6C27_scaffold38G001470</name>
</gene>
<proteinExistence type="predicted"/>